<proteinExistence type="predicted"/>
<dbReference type="AlphaFoldDB" id="A0A165H1X0"/>
<reference evidence="2 3" key="1">
    <citation type="journal article" date="2016" name="Mol. Biol. Evol.">
        <title>Comparative Genomics of Early-Diverging Mushroom-Forming Fungi Provides Insights into the Origins of Lignocellulose Decay Capabilities.</title>
        <authorList>
            <person name="Nagy L.G."/>
            <person name="Riley R."/>
            <person name="Tritt A."/>
            <person name="Adam C."/>
            <person name="Daum C."/>
            <person name="Floudas D."/>
            <person name="Sun H."/>
            <person name="Yadav J.S."/>
            <person name="Pangilinan J."/>
            <person name="Larsson K.H."/>
            <person name="Matsuura K."/>
            <person name="Barry K."/>
            <person name="Labutti K."/>
            <person name="Kuo R."/>
            <person name="Ohm R.A."/>
            <person name="Bhattacharya S.S."/>
            <person name="Shirouzu T."/>
            <person name="Yoshinaga Y."/>
            <person name="Martin F.M."/>
            <person name="Grigoriev I.V."/>
            <person name="Hibbett D.S."/>
        </authorList>
    </citation>
    <scope>NUCLEOTIDE SEQUENCE [LARGE SCALE GENOMIC DNA]</scope>
    <source>
        <strain evidence="2 3">HHB12029</strain>
    </source>
</reference>
<evidence type="ECO:0000313" key="3">
    <source>
        <dbReference type="Proteomes" id="UP000077266"/>
    </source>
</evidence>
<keyword evidence="3" id="KW-1185">Reference proteome</keyword>
<organism evidence="2 3">
    <name type="scientific">Exidia glandulosa HHB12029</name>
    <dbReference type="NCBI Taxonomy" id="1314781"/>
    <lineage>
        <taxon>Eukaryota</taxon>
        <taxon>Fungi</taxon>
        <taxon>Dikarya</taxon>
        <taxon>Basidiomycota</taxon>
        <taxon>Agaricomycotina</taxon>
        <taxon>Agaricomycetes</taxon>
        <taxon>Auriculariales</taxon>
        <taxon>Exidiaceae</taxon>
        <taxon>Exidia</taxon>
    </lineage>
</organism>
<accession>A0A165H1X0</accession>
<dbReference type="STRING" id="1314781.A0A165H1X0"/>
<dbReference type="EMBL" id="KV426029">
    <property type="protein sequence ID" value="KZV91333.1"/>
    <property type="molecule type" value="Genomic_DNA"/>
</dbReference>
<evidence type="ECO:0000256" key="1">
    <source>
        <dbReference type="SAM" id="MobiDB-lite"/>
    </source>
</evidence>
<dbReference type="Proteomes" id="UP000077266">
    <property type="component" value="Unassembled WGS sequence"/>
</dbReference>
<gene>
    <name evidence="2" type="ORF">EXIGLDRAFT_719395</name>
</gene>
<name>A0A165H1X0_EXIGL</name>
<feature type="region of interest" description="Disordered" evidence="1">
    <location>
        <begin position="117"/>
        <end position="146"/>
    </location>
</feature>
<dbReference type="InParanoid" id="A0A165H1X0"/>
<dbReference type="OrthoDB" id="2626014at2759"/>
<sequence>MIAQARMRARELDTRVLWCDGGGSQRGALLSPERDEVYQVGAGTWVKKIQVPYPYTQGRTVYGTLGWADMLPILLLCVVLPFVPVAGNPGQALLSVMMPEGSSLHARLAAARETLRGVVGQGGQRPRGERAPLLGAPDHFEDLEDP</sequence>
<protein>
    <submittedName>
        <fullName evidence="2">Uncharacterized protein</fullName>
    </submittedName>
</protein>
<evidence type="ECO:0000313" key="2">
    <source>
        <dbReference type="EMBL" id="KZV91333.1"/>
    </source>
</evidence>